<gene>
    <name evidence="1" type="ORF">B0I32_10750</name>
</gene>
<dbReference type="AlphaFoldDB" id="A0A2T0N0I6"/>
<dbReference type="EMBL" id="PVNG01000007">
    <property type="protein sequence ID" value="PRX65290.1"/>
    <property type="molecule type" value="Genomic_DNA"/>
</dbReference>
<comment type="caution">
    <text evidence="1">The sequence shown here is derived from an EMBL/GenBank/DDBJ whole genome shotgun (WGS) entry which is preliminary data.</text>
</comment>
<proteinExistence type="predicted"/>
<dbReference type="Proteomes" id="UP000238312">
    <property type="component" value="Unassembled WGS sequence"/>
</dbReference>
<organism evidence="1 2">
    <name type="scientific">Nonomuraea fuscirosea</name>
    <dbReference type="NCBI Taxonomy" id="1291556"/>
    <lineage>
        <taxon>Bacteria</taxon>
        <taxon>Bacillati</taxon>
        <taxon>Actinomycetota</taxon>
        <taxon>Actinomycetes</taxon>
        <taxon>Streptosporangiales</taxon>
        <taxon>Streptosporangiaceae</taxon>
        <taxon>Nonomuraea</taxon>
    </lineage>
</organism>
<sequence>MLRLWAIVLLAAGSLYLLVSGAAAVQRVAFGEGLLPLETLEVEPDAVREVSSIGTVVAQTTVDPFYERTVQVSNILIMDVGASSFKEASATARTALERHGWVKSAEPITDHISMESPEWAFTSLSIAPIQDLAGWGADVPDSVMESPRADAYVLIDMTPLQ</sequence>
<evidence type="ECO:0000313" key="1">
    <source>
        <dbReference type="EMBL" id="PRX65290.1"/>
    </source>
</evidence>
<keyword evidence="2" id="KW-1185">Reference proteome</keyword>
<accession>A0A2T0N0I6</accession>
<name>A0A2T0N0I6_9ACTN</name>
<reference evidence="1 2" key="1">
    <citation type="submission" date="2018-03" db="EMBL/GenBank/DDBJ databases">
        <title>Genomic Encyclopedia of Type Strains, Phase III (KMG-III): the genomes of soil and plant-associated and newly described type strains.</title>
        <authorList>
            <person name="Whitman W."/>
        </authorList>
    </citation>
    <scope>NUCLEOTIDE SEQUENCE [LARGE SCALE GENOMIC DNA]</scope>
    <source>
        <strain evidence="1 2">CGMCC 4.7104</strain>
    </source>
</reference>
<evidence type="ECO:0000313" key="2">
    <source>
        <dbReference type="Proteomes" id="UP000238312"/>
    </source>
</evidence>
<protein>
    <submittedName>
        <fullName evidence="1">Uncharacterized protein</fullName>
    </submittedName>
</protein>